<dbReference type="SMART" id="SM00812">
    <property type="entry name" value="Alpha_L_fucos"/>
    <property type="match status" value="1"/>
</dbReference>
<evidence type="ECO:0000256" key="16">
    <source>
        <dbReference type="ARBA" id="ARBA00032971"/>
    </source>
</evidence>
<evidence type="ECO:0000259" key="18">
    <source>
        <dbReference type="Pfam" id="PF16757"/>
    </source>
</evidence>
<dbReference type="HOGENOM" id="CLU_002934_1_1_1"/>
<dbReference type="FunFam" id="3.20.20.80:FF:000563">
    <property type="entry name" value="Predicted protein"/>
    <property type="match status" value="1"/>
</dbReference>
<keyword evidence="10" id="KW-0378">Hydrolase</keyword>
<comment type="subcellular location">
    <subcellularLocation>
        <location evidence="4">Lysosome</location>
    </subcellularLocation>
</comment>
<keyword evidence="20" id="KW-1185">Reference proteome</keyword>
<keyword evidence="12" id="KW-0325">Glycoprotein</keyword>
<organism evidence="19 20">
    <name type="scientific">Sarcophilus harrisii</name>
    <name type="common">Tasmanian devil</name>
    <name type="synonym">Sarcophilus laniarius</name>
    <dbReference type="NCBI Taxonomy" id="9305"/>
    <lineage>
        <taxon>Eukaryota</taxon>
        <taxon>Metazoa</taxon>
        <taxon>Chordata</taxon>
        <taxon>Craniata</taxon>
        <taxon>Vertebrata</taxon>
        <taxon>Euteleostomi</taxon>
        <taxon>Mammalia</taxon>
        <taxon>Metatheria</taxon>
        <taxon>Dasyuromorphia</taxon>
        <taxon>Dasyuridae</taxon>
        <taxon>Sarcophilus</taxon>
    </lineage>
</organism>
<evidence type="ECO:0000256" key="10">
    <source>
        <dbReference type="ARBA" id="ARBA00022801"/>
    </source>
</evidence>
<evidence type="ECO:0000256" key="9">
    <source>
        <dbReference type="ARBA" id="ARBA00022729"/>
    </source>
</evidence>
<sequence>LPEMVDLVNRYKPDLIWSDGEWEAPDTYWNSTEFLPWLYNDSPVKDQIMVNDRWGKGNPCNHGGYLTCQDKYKPATLPKRKWEMCTTLDKKAWGYCTSLSLLFLSSVQELIEVVSFGGNYLINIGPTRDGIIPPIFEERLHSVGSWLSINGEGIYASNPWRVQMEKNTTTKSAAYAFFTSWPQNGVVQLNSPIPTESTKVTMLGIPKLLKWSESSVGKDLIIALPEFSPNIANMKIWVLKLQDVH</sequence>
<dbReference type="Ensembl" id="ENSSHAT00000004356.2">
    <property type="protein sequence ID" value="ENSSHAP00000004312.2"/>
    <property type="gene ID" value="ENSSHAG00000003797.2"/>
</dbReference>
<protein>
    <recommendedName>
        <fullName evidence="8">Tissue alpha-L-fucosidase</fullName>
        <ecNumber evidence="7">3.2.1.51</ecNumber>
    </recommendedName>
    <alternativeName>
        <fullName evidence="15">Alpha-L-fucosidase I</fullName>
    </alternativeName>
    <alternativeName>
        <fullName evidence="16">Alpha-L-fucoside fucohydrolase 1</fullName>
    </alternativeName>
</protein>
<evidence type="ECO:0000256" key="3">
    <source>
        <dbReference type="ARBA" id="ARBA00004071"/>
    </source>
</evidence>
<dbReference type="Pfam" id="PF16757">
    <property type="entry name" value="Fucosidase_C"/>
    <property type="match status" value="1"/>
</dbReference>
<dbReference type="InterPro" id="IPR018526">
    <property type="entry name" value="Glyco_hydro_29_CS"/>
</dbReference>
<evidence type="ECO:0000313" key="19">
    <source>
        <dbReference type="Ensembl" id="ENSSHAP00000004312.2"/>
    </source>
</evidence>
<dbReference type="InterPro" id="IPR000933">
    <property type="entry name" value="Glyco_hydro_29"/>
</dbReference>
<evidence type="ECO:0000256" key="5">
    <source>
        <dbReference type="ARBA" id="ARBA00007951"/>
    </source>
</evidence>
<dbReference type="GeneTree" id="ENSGT00440000035378"/>
<dbReference type="InterPro" id="IPR016286">
    <property type="entry name" value="FUC_metazoa-typ"/>
</dbReference>
<dbReference type="AlphaFoldDB" id="G3VMA7"/>
<dbReference type="InParanoid" id="G3VMA7"/>
<evidence type="ECO:0000259" key="17">
    <source>
        <dbReference type="Pfam" id="PF01120"/>
    </source>
</evidence>
<evidence type="ECO:0000256" key="11">
    <source>
        <dbReference type="ARBA" id="ARBA00023098"/>
    </source>
</evidence>
<evidence type="ECO:0000256" key="1">
    <source>
        <dbReference type="ARBA" id="ARBA00000321"/>
    </source>
</evidence>
<keyword evidence="13" id="KW-0458">Lysosome</keyword>
<dbReference type="PANTHER" id="PTHR10030:SF2">
    <property type="entry name" value="TISSUE ALPHA-L-FUCOSIDASE"/>
    <property type="match status" value="1"/>
</dbReference>
<dbReference type="GO" id="GO:0006004">
    <property type="term" value="P:fucose metabolic process"/>
    <property type="evidence" value="ECO:0007669"/>
    <property type="project" value="InterPro"/>
</dbReference>
<reference evidence="19" key="2">
    <citation type="submission" date="2025-08" db="UniProtKB">
        <authorList>
            <consortium name="Ensembl"/>
        </authorList>
    </citation>
    <scope>IDENTIFICATION</scope>
</reference>
<dbReference type="GO" id="GO:0016139">
    <property type="term" value="P:glycoside catabolic process"/>
    <property type="evidence" value="ECO:0007669"/>
    <property type="project" value="TreeGrafter"/>
</dbReference>
<evidence type="ECO:0000256" key="6">
    <source>
        <dbReference type="ARBA" id="ARBA00011881"/>
    </source>
</evidence>
<dbReference type="STRING" id="9305.ENSSHAP00000004312"/>
<evidence type="ECO:0000256" key="8">
    <source>
        <dbReference type="ARBA" id="ARBA00014025"/>
    </source>
</evidence>
<evidence type="ECO:0000256" key="7">
    <source>
        <dbReference type="ARBA" id="ARBA00012662"/>
    </source>
</evidence>
<dbReference type="PRINTS" id="PR00741">
    <property type="entry name" value="GLHYDRLASE29"/>
</dbReference>
<dbReference type="Pfam" id="PF01120">
    <property type="entry name" value="Alpha_L_fucos"/>
    <property type="match status" value="1"/>
</dbReference>
<accession>G3VMA7</accession>
<evidence type="ECO:0000313" key="20">
    <source>
        <dbReference type="Proteomes" id="UP000007648"/>
    </source>
</evidence>
<name>G3VMA7_SARHA</name>
<feature type="domain" description="Alpha-L-fucosidase C-terminal" evidence="18">
    <location>
        <begin position="170"/>
        <end position="242"/>
    </location>
</feature>
<evidence type="ECO:0000256" key="14">
    <source>
        <dbReference type="ARBA" id="ARBA00023295"/>
    </source>
</evidence>
<keyword evidence="9" id="KW-0732">Signal</keyword>
<dbReference type="InterPro" id="IPR013780">
    <property type="entry name" value="Glyco_hydro_b"/>
</dbReference>
<dbReference type="InterPro" id="IPR057739">
    <property type="entry name" value="Glyco_hydro_29_N"/>
</dbReference>
<comment type="catalytic activity">
    <reaction evidence="1">
        <text>a neolactoside IV(2)-alpha-Fuc-nLc4Cer(d18:1(4E)) + H2O = a neolactoside nLc4Cer(d18:1(4E)) + L-fucose</text>
        <dbReference type="Rhea" id="RHEA:48224"/>
        <dbReference type="ChEBI" id="CHEBI:2181"/>
        <dbReference type="ChEBI" id="CHEBI:15377"/>
        <dbReference type="ChEBI" id="CHEBI:17006"/>
        <dbReference type="ChEBI" id="CHEBI:28691"/>
    </reaction>
    <physiologicalReaction direction="left-to-right" evidence="1">
        <dbReference type="Rhea" id="RHEA:48225"/>
    </physiologicalReaction>
</comment>
<dbReference type="InterPro" id="IPR031919">
    <property type="entry name" value="Fucosidase_C"/>
</dbReference>
<evidence type="ECO:0000256" key="13">
    <source>
        <dbReference type="ARBA" id="ARBA00023228"/>
    </source>
</evidence>
<dbReference type="EC" id="3.2.1.51" evidence="7"/>
<dbReference type="Gene3D" id="2.60.40.1180">
    <property type="entry name" value="Golgi alpha-mannosidase II"/>
    <property type="match status" value="1"/>
</dbReference>
<reference evidence="19" key="3">
    <citation type="submission" date="2025-09" db="UniProtKB">
        <authorList>
            <consortium name="Ensembl"/>
        </authorList>
    </citation>
    <scope>IDENTIFICATION</scope>
</reference>
<reference evidence="19 20" key="1">
    <citation type="journal article" date="2011" name="Proc. Natl. Acad. Sci. U.S.A.">
        <title>Genetic diversity and population structure of the endangered marsupial Sarcophilus harrisii (Tasmanian devil).</title>
        <authorList>
            <person name="Miller W."/>
            <person name="Hayes V.M."/>
            <person name="Ratan A."/>
            <person name="Petersen D.C."/>
            <person name="Wittekindt N.E."/>
            <person name="Miller J."/>
            <person name="Walenz B."/>
            <person name="Knight J."/>
            <person name="Qi J."/>
            <person name="Zhao F."/>
            <person name="Wang Q."/>
            <person name="Bedoya-Reina O.C."/>
            <person name="Katiyar N."/>
            <person name="Tomsho L.P."/>
            <person name="Kasson L.M."/>
            <person name="Hardie R.A."/>
            <person name="Woodbridge P."/>
            <person name="Tindall E.A."/>
            <person name="Bertelsen M.F."/>
            <person name="Dixon D."/>
            <person name="Pyecroft S."/>
            <person name="Helgen K.M."/>
            <person name="Lesk A.M."/>
            <person name="Pringle T.H."/>
            <person name="Patterson N."/>
            <person name="Zhang Y."/>
            <person name="Kreiss A."/>
            <person name="Woods G.M."/>
            <person name="Jones M.E."/>
            <person name="Schuster S.C."/>
        </authorList>
    </citation>
    <scope>NUCLEOTIDE SEQUENCE [LARGE SCALE GENOMIC DNA]</scope>
</reference>
<dbReference type="GO" id="GO:0005764">
    <property type="term" value="C:lysosome"/>
    <property type="evidence" value="ECO:0007669"/>
    <property type="project" value="UniProtKB-SubCell"/>
</dbReference>
<feature type="domain" description="Glycoside hydrolase family 29 N-terminal" evidence="17">
    <location>
        <begin position="2"/>
        <end position="152"/>
    </location>
</feature>
<dbReference type="GO" id="GO:0004560">
    <property type="term" value="F:alpha-L-fucosidase activity"/>
    <property type="evidence" value="ECO:0007669"/>
    <property type="project" value="UniProtKB-EC"/>
</dbReference>
<dbReference type="InterPro" id="IPR017853">
    <property type="entry name" value="GH"/>
</dbReference>
<dbReference type="Gene3D" id="3.20.20.80">
    <property type="entry name" value="Glycosidases"/>
    <property type="match status" value="1"/>
</dbReference>
<dbReference type="eggNOG" id="KOG3340">
    <property type="taxonomic scope" value="Eukaryota"/>
</dbReference>
<dbReference type="SUPFAM" id="SSF51445">
    <property type="entry name" value="(Trans)glycosidases"/>
    <property type="match status" value="1"/>
</dbReference>
<evidence type="ECO:0000256" key="12">
    <source>
        <dbReference type="ARBA" id="ARBA00023180"/>
    </source>
</evidence>
<evidence type="ECO:0000256" key="2">
    <source>
        <dbReference type="ARBA" id="ARBA00000419"/>
    </source>
</evidence>
<dbReference type="Proteomes" id="UP000007648">
    <property type="component" value="Unassembled WGS sequence"/>
</dbReference>
<evidence type="ECO:0000256" key="15">
    <source>
        <dbReference type="ARBA" id="ARBA00031765"/>
    </source>
</evidence>
<dbReference type="PROSITE" id="PS00385">
    <property type="entry name" value="ALPHA_L_FUCOSIDASE"/>
    <property type="match status" value="1"/>
</dbReference>
<comment type="function">
    <text evidence="3">Alpha-L-fucosidase is responsible for hydrolyzing the alpha-1,6-linked fucose joined to the reducing-end N-acetylglucosamine of the carbohydrate moieties of glycoproteins.</text>
</comment>
<comment type="subunit">
    <text evidence="6">Homotetramer.</text>
</comment>
<comment type="similarity">
    <text evidence="5">Belongs to the glycosyl hydrolase 29 family.</text>
</comment>
<proteinExistence type="inferred from homology"/>
<evidence type="ECO:0000256" key="4">
    <source>
        <dbReference type="ARBA" id="ARBA00004371"/>
    </source>
</evidence>
<keyword evidence="11" id="KW-0443">Lipid metabolism</keyword>
<keyword evidence="14" id="KW-0326">Glycosidase</keyword>
<dbReference type="GO" id="GO:0006629">
    <property type="term" value="P:lipid metabolic process"/>
    <property type="evidence" value="ECO:0007669"/>
    <property type="project" value="UniProtKB-KW"/>
</dbReference>
<comment type="catalytic activity">
    <reaction evidence="2">
        <text>a neolactoside IV(2)-alpha-Fuc-nLc4Cer(d18:0) + H2O = a neolactoside nLc4Cer(d18:0) + L-fucose</text>
        <dbReference type="Rhea" id="RHEA:49308"/>
        <dbReference type="ChEBI" id="CHEBI:2181"/>
        <dbReference type="ChEBI" id="CHEBI:15377"/>
        <dbReference type="ChEBI" id="CHEBI:91119"/>
        <dbReference type="ChEBI" id="CHEBI:91121"/>
    </reaction>
    <physiologicalReaction direction="left-to-right" evidence="2">
        <dbReference type="Rhea" id="RHEA:49309"/>
    </physiologicalReaction>
</comment>
<dbReference type="PANTHER" id="PTHR10030">
    <property type="entry name" value="ALPHA-L-FUCOSIDASE"/>
    <property type="match status" value="1"/>
</dbReference>